<reference evidence="6 7" key="1">
    <citation type="submission" date="2019-03" db="EMBL/GenBank/DDBJ databases">
        <authorList>
            <person name="Gaulin E."/>
            <person name="Dumas B."/>
        </authorList>
    </citation>
    <scope>NUCLEOTIDE SEQUENCE [LARGE SCALE GENOMIC DNA]</scope>
    <source>
        <strain evidence="6">CBS 568.67</strain>
    </source>
</reference>
<keyword evidence="3" id="KW-0812">Transmembrane</keyword>
<evidence type="ECO:0000313" key="7">
    <source>
        <dbReference type="Proteomes" id="UP000332933"/>
    </source>
</evidence>
<feature type="domain" description="J" evidence="4">
    <location>
        <begin position="3"/>
        <end position="69"/>
    </location>
</feature>
<dbReference type="PRINTS" id="PR00625">
    <property type="entry name" value="JDOMAIN"/>
</dbReference>
<dbReference type="InterPro" id="IPR043183">
    <property type="entry name" value="DNJB2/6-like"/>
</dbReference>
<dbReference type="OrthoDB" id="10250354at2759"/>
<dbReference type="InterPro" id="IPR001623">
    <property type="entry name" value="DnaJ_domain"/>
</dbReference>
<accession>A0A485LN90</accession>
<dbReference type="PANTHER" id="PTHR45168:SF3">
    <property type="entry name" value="DNAJ HEAT SHOCK PROTEIN FAMILY (HSP40) MEMBER B2"/>
    <property type="match status" value="1"/>
</dbReference>
<organism evidence="6 7">
    <name type="scientific">Aphanomyces stellatus</name>
    <dbReference type="NCBI Taxonomy" id="120398"/>
    <lineage>
        <taxon>Eukaryota</taxon>
        <taxon>Sar</taxon>
        <taxon>Stramenopiles</taxon>
        <taxon>Oomycota</taxon>
        <taxon>Saprolegniomycetes</taxon>
        <taxon>Saprolegniales</taxon>
        <taxon>Verrucalvaceae</taxon>
        <taxon>Aphanomyces</taxon>
    </lineage>
</organism>
<dbReference type="CDD" id="cd06257">
    <property type="entry name" value="DnaJ"/>
    <property type="match status" value="1"/>
</dbReference>
<dbReference type="Pfam" id="PF00226">
    <property type="entry name" value="DnaJ"/>
    <property type="match status" value="1"/>
</dbReference>
<dbReference type="PANTHER" id="PTHR45168">
    <property type="entry name" value="DNAJ HOMOLOG SUBFAMILY B MEMBER 2"/>
    <property type="match status" value="1"/>
</dbReference>
<dbReference type="SMART" id="SM00271">
    <property type="entry name" value="DnaJ"/>
    <property type="match status" value="1"/>
</dbReference>
<dbReference type="GO" id="GO:0051082">
    <property type="term" value="F:unfolded protein binding"/>
    <property type="evidence" value="ECO:0007669"/>
    <property type="project" value="InterPro"/>
</dbReference>
<dbReference type="EMBL" id="VJMH01007292">
    <property type="protein sequence ID" value="KAF0684343.1"/>
    <property type="molecule type" value="Genomic_DNA"/>
</dbReference>
<evidence type="ECO:0000313" key="5">
    <source>
        <dbReference type="EMBL" id="KAF0684343.1"/>
    </source>
</evidence>
<dbReference type="PROSITE" id="PS50076">
    <property type="entry name" value="DNAJ_2"/>
    <property type="match status" value="1"/>
</dbReference>
<keyword evidence="3" id="KW-0472">Membrane</keyword>
<dbReference type="GO" id="GO:0030544">
    <property type="term" value="F:Hsp70 protein binding"/>
    <property type="evidence" value="ECO:0007669"/>
    <property type="project" value="InterPro"/>
</dbReference>
<dbReference type="SUPFAM" id="SSF46565">
    <property type="entry name" value="Chaperone J-domain"/>
    <property type="match status" value="1"/>
</dbReference>
<dbReference type="Gene3D" id="1.10.287.110">
    <property type="entry name" value="DnaJ domain"/>
    <property type="match status" value="1"/>
</dbReference>
<evidence type="ECO:0000256" key="3">
    <source>
        <dbReference type="SAM" id="Phobius"/>
    </source>
</evidence>
<keyword evidence="1" id="KW-0143">Chaperone</keyword>
<keyword evidence="3" id="KW-1133">Transmembrane helix</keyword>
<dbReference type="InterPro" id="IPR018253">
    <property type="entry name" value="DnaJ_domain_CS"/>
</dbReference>
<keyword evidence="7" id="KW-1185">Reference proteome</keyword>
<reference evidence="5" key="2">
    <citation type="submission" date="2019-06" db="EMBL/GenBank/DDBJ databases">
        <title>Genomics analysis of Aphanomyces spp. identifies a new class of oomycete effector associated with host adaptation.</title>
        <authorList>
            <person name="Gaulin E."/>
        </authorList>
    </citation>
    <scope>NUCLEOTIDE SEQUENCE</scope>
    <source>
        <strain evidence="5">CBS 578.67</strain>
    </source>
</reference>
<dbReference type="Proteomes" id="UP000332933">
    <property type="component" value="Unassembled WGS sequence"/>
</dbReference>
<feature type="region of interest" description="Disordered" evidence="2">
    <location>
        <begin position="146"/>
        <end position="179"/>
    </location>
</feature>
<feature type="transmembrane region" description="Helical" evidence="3">
    <location>
        <begin position="186"/>
        <end position="213"/>
    </location>
</feature>
<dbReference type="FunFam" id="1.10.287.110:FF:000034">
    <property type="entry name" value="Chaperone protein DnaJ"/>
    <property type="match status" value="1"/>
</dbReference>
<dbReference type="InterPro" id="IPR036869">
    <property type="entry name" value="J_dom_sf"/>
</dbReference>
<gene>
    <name evidence="6" type="primary">Aste57867_23656</name>
    <name evidence="5" type="ORF">As57867_023584</name>
    <name evidence="6" type="ORF">ASTE57867_23656</name>
</gene>
<evidence type="ECO:0000313" key="6">
    <source>
        <dbReference type="EMBL" id="VFU00301.1"/>
    </source>
</evidence>
<proteinExistence type="predicted"/>
<evidence type="ECO:0000256" key="1">
    <source>
        <dbReference type="ARBA" id="ARBA00023186"/>
    </source>
</evidence>
<sequence length="221" mass="24116">MADYYDVLGVTKGASQDEIKKAYRKLAIKFHPDKNPDNQEAAEIKFKEIGEAYSVLSDEDKKQAYDRFGKSAVDGSGGGGGMHPNFNQQNAEEIFQAFFGGQDPFNVFFQGGGMPGGMAGGQRVHMSHFGGAPGFSFHFGGPGGMGGGMRHPMQQQRGGRRQRGGGDDDEHPQQQQQSGGLGGGNIMLIFLFLWIMGVPFSYLWILFMIYGYFNSAFSSLQ</sequence>
<name>A0A485LN90_9STRA</name>
<dbReference type="AlphaFoldDB" id="A0A485LN90"/>
<protein>
    <submittedName>
        <fullName evidence="6">Aste57867_23656 protein</fullName>
    </submittedName>
</protein>
<dbReference type="EMBL" id="CAADRA010007318">
    <property type="protein sequence ID" value="VFU00301.1"/>
    <property type="molecule type" value="Genomic_DNA"/>
</dbReference>
<dbReference type="PROSITE" id="PS00636">
    <property type="entry name" value="DNAJ_1"/>
    <property type="match status" value="1"/>
</dbReference>
<evidence type="ECO:0000259" key="4">
    <source>
        <dbReference type="PROSITE" id="PS50076"/>
    </source>
</evidence>
<evidence type="ECO:0000256" key="2">
    <source>
        <dbReference type="SAM" id="MobiDB-lite"/>
    </source>
</evidence>